<dbReference type="InterPro" id="IPR018247">
    <property type="entry name" value="EF_Hand_1_Ca_BS"/>
</dbReference>
<accession>A0A177PCT6</accession>
<dbReference type="SUPFAM" id="SSF50939">
    <property type="entry name" value="Sialidases"/>
    <property type="match status" value="1"/>
</dbReference>
<dbReference type="PROSITE" id="PS00018">
    <property type="entry name" value="EF_HAND_1"/>
    <property type="match status" value="1"/>
</dbReference>
<dbReference type="InterPro" id="IPR036278">
    <property type="entry name" value="Sialidase_sf"/>
</dbReference>
<dbReference type="Gene3D" id="2.130.10.10">
    <property type="entry name" value="YVTN repeat-like/Quinoprotein amine dehydrogenase"/>
    <property type="match status" value="1"/>
</dbReference>
<dbReference type="InterPro" id="IPR015943">
    <property type="entry name" value="WD40/YVTN_repeat-like_dom_sf"/>
</dbReference>
<dbReference type="STRING" id="702114.A1355_18010"/>
<gene>
    <name evidence="1" type="ORF">A1355_18010</name>
</gene>
<evidence type="ECO:0008006" key="3">
    <source>
        <dbReference type="Google" id="ProtNLM"/>
    </source>
</evidence>
<organism evidence="1 2">
    <name type="scientific">Methylomonas koyamae</name>
    <dbReference type="NCBI Taxonomy" id="702114"/>
    <lineage>
        <taxon>Bacteria</taxon>
        <taxon>Pseudomonadati</taxon>
        <taxon>Pseudomonadota</taxon>
        <taxon>Gammaproteobacteria</taxon>
        <taxon>Methylococcales</taxon>
        <taxon>Methylococcaceae</taxon>
        <taxon>Methylomonas</taxon>
    </lineage>
</organism>
<dbReference type="Proteomes" id="UP000077628">
    <property type="component" value="Unassembled WGS sequence"/>
</dbReference>
<name>A0A177PCT6_9GAMM</name>
<dbReference type="AlphaFoldDB" id="A0A177PCT6"/>
<evidence type="ECO:0000313" key="1">
    <source>
        <dbReference type="EMBL" id="OAI27862.1"/>
    </source>
</evidence>
<dbReference type="CDD" id="cd15482">
    <property type="entry name" value="Sialidase_non-viral"/>
    <property type="match status" value="2"/>
</dbReference>
<protein>
    <recommendedName>
        <fullName evidence="3">Dockerin domain-containing protein</fullName>
    </recommendedName>
</protein>
<dbReference type="Gene3D" id="2.120.10.10">
    <property type="match status" value="1"/>
</dbReference>
<reference evidence="2" key="1">
    <citation type="submission" date="2016-03" db="EMBL/GenBank/DDBJ databases">
        <authorList>
            <person name="Heylen K."/>
            <person name="De Vos P."/>
            <person name="Vekeman B."/>
        </authorList>
    </citation>
    <scope>NUCLEOTIDE SEQUENCE [LARGE SCALE GENOMIC DNA]</scope>
    <source>
        <strain evidence="2">R-45383</strain>
    </source>
</reference>
<sequence>MDVRLGRVVPLPRGISAHCLGLSVLAVCGAMPESAAAQSLFPYGPYSSIQMNVDPAGDNIAGDAAHEPTIALDPNNPDRLVAGWKQFASIASGSREGGWAYSDDGGKHWHFQGVVTPGEQRTNIMVDVDSAGNFYYQSLHYDSTGNFAADVQVFKSLDGGVSWQAPVYAHGEGADKGRIGIDRSGTASDGHIYLHWREGLDDKRFTRSVDGGLSYEAPVSVPENPSFGTIGVGTNGEVYLAGRKESGSLVGTKLVYDGYLFATSLNARDPNAIPSFTTQAIDMGGSPITFMIPNNPNPLGPIGDIQVAVDHSAGALRNNLYLLAPVDPPGTDNLDVNFIRSSDGGLTWSAPLRINTDTADRNAFQWFPMLGVADNSRIDAVWYDTREKLQAGTSQLYYSYSWDGGATWSPNRAVTATFNTQTGYPLGVDKIGDYSHLVSGKYGAHVSYTATYNGEQDVYYLNVFPDCNNNGKSDVLDIEQRQSGDTNQNHLPDACENITVTGDQDGDRDVDLLDLNVVLAARNKPASGAGDPRDLDHNGTINVLDSRKLALLCTRPQCAK</sequence>
<proteinExistence type="predicted"/>
<dbReference type="EMBL" id="LUUK01000017">
    <property type="protein sequence ID" value="OAI27862.1"/>
    <property type="molecule type" value="Genomic_DNA"/>
</dbReference>
<evidence type="ECO:0000313" key="2">
    <source>
        <dbReference type="Proteomes" id="UP000077628"/>
    </source>
</evidence>
<keyword evidence="2" id="KW-1185">Reference proteome</keyword>
<comment type="caution">
    <text evidence="1">The sequence shown here is derived from an EMBL/GenBank/DDBJ whole genome shotgun (WGS) entry which is preliminary data.</text>
</comment>